<evidence type="ECO:0000256" key="1">
    <source>
        <dbReference type="SAM" id="MobiDB-lite"/>
    </source>
</evidence>
<accession>A0A381UMH6</accession>
<organism evidence="2">
    <name type="scientific">marine metagenome</name>
    <dbReference type="NCBI Taxonomy" id="408172"/>
    <lineage>
        <taxon>unclassified sequences</taxon>
        <taxon>metagenomes</taxon>
        <taxon>ecological metagenomes</taxon>
    </lineage>
</organism>
<dbReference type="AlphaFoldDB" id="A0A381UMH6"/>
<evidence type="ECO:0000313" key="2">
    <source>
        <dbReference type="EMBL" id="SVA29356.1"/>
    </source>
</evidence>
<feature type="region of interest" description="Disordered" evidence="1">
    <location>
        <begin position="257"/>
        <end position="298"/>
    </location>
</feature>
<gene>
    <name evidence="2" type="ORF">METZ01_LOCUS82210</name>
</gene>
<reference evidence="2" key="1">
    <citation type="submission" date="2018-05" db="EMBL/GenBank/DDBJ databases">
        <authorList>
            <person name="Lanie J.A."/>
            <person name="Ng W.-L."/>
            <person name="Kazmierczak K.M."/>
            <person name="Andrzejewski T.M."/>
            <person name="Davidsen T.M."/>
            <person name="Wayne K.J."/>
            <person name="Tettelin H."/>
            <person name="Glass J.I."/>
            <person name="Rusch D."/>
            <person name="Podicherti R."/>
            <person name="Tsui H.-C.T."/>
            <person name="Winkler M.E."/>
        </authorList>
    </citation>
    <scope>NUCLEOTIDE SEQUENCE</scope>
</reference>
<sequence>MHPLANLTLATGVTVLLLSAVLIVTGAELPIGESSDSDDSATTFAFQGFSGNLSFNDSGGPANLGWAVFVFGDYVDIDEDGMWDSCSNLEIFVWAEGTEKPADTNHQNNTFHPLCKAGFERIELVDQSLVYAGQVCHHPVNDSLSKCSSGNYSIESNIFVNLAEEHEEVPEPFLSSLIESVIEGLRTGYTSMCCSLLILALGAVLGSVMQEEESAVVVKAGSGPKAEWRAYSLTQSERGADGLPKSFSRHLLARTTKRKPKKGNIRGGVHKGGGLFLGGWTEEDSDKAYKKKIEDKKK</sequence>
<proteinExistence type="predicted"/>
<dbReference type="EMBL" id="UINC01006741">
    <property type="protein sequence ID" value="SVA29356.1"/>
    <property type="molecule type" value="Genomic_DNA"/>
</dbReference>
<name>A0A381UMH6_9ZZZZ</name>
<feature type="compositionally biased region" description="Basic and acidic residues" evidence="1">
    <location>
        <begin position="286"/>
        <end position="298"/>
    </location>
</feature>
<protein>
    <submittedName>
        <fullName evidence="2">Uncharacterized protein</fullName>
    </submittedName>
</protein>